<name>A0A4V2SDE4_9GAMM</name>
<dbReference type="PANTHER" id="PTHR36154">
    <property type="entry name" value="DNA-BINDING TRANSCRIPTIONAL ACTIVATOR ALPA"/>
    <property type="match status" value="1"/>
</dbReference>
<accession>A0A4V2SDE4</accession>
<reference evidence="1 2" key="1">
    <citation type="submission" date="2019-03" db="EMBL/GenBank/DDBJ databases">
        <title>Genomic Encyclopedia of Type Strains, Phase IV (KMG-IV): sequencing the most valuable type-strain genomes for metagenomic binning, comparative biology and taxonomic classification.</title>
        <authorList>
            <person name="Goeker M."/>
        </authorList>
    </citation>
    <scope>NUCLEOTIDE SEQUENCE [LARGE SCALE GENOMIC DNA]</scope>
    <source>
        <strain evidence="1 2">DSM 25287</strain>
    </source>
</reference>
<dbReference type="Proteomes" id="UP000295765">
    <property type="component" value="Unassembled WGS sequence"/>
</dbReference>
<dbReference type="PANTHER" id="PTHR36154:SF1">
    <property type="entry name" value="DNA-BINDING TRANSCRIPTIONAL ACTIVATOR ALPA"/>
    <property type="match status" value="1"/>
</dbReference>
<comment type="caution">
    <text evidence="1">The sequence shown here is derived from an EMBL/GenBank/DDBJ whole genome shotgun (WGS) entry which is preliminary data.</text>
</comment>
<keyword evidence="2" id="KW-1185">Reference proteome</keyword>
<dbReference type="OrthoDB" id="5298532at2"/>
<dbReference type="Pfam" id="PF05930">
    <property type="entry name" value="Phage_AlpA"/>
    <property type="match status" value="1"/>
</dbReference>
<sequence length="74" mass="8091">MPSPDTLPHPGAAERLIRLREVLARTGRSRSAWYADMAAGRAPAAVRIGERSVAWREREIDAWIAARPAARSAA</sequence>
<dbReference type="RefSeq" id="WP_132538822.1">
    <property type="nucleotide sequence ID" value="NZ_SLWY01000003.1"/>
</dbReference>
<dbReference type="InterPro" id="IPR052931">
    <property type="entry name" value="Prophage_regulatory_activator"/>
</dbReference>
<evidence type="ECO:0000313" key="2">
    <source>
        <dbReference type="Proteomes" id="UP000295765"/>
    </source>
</evidence>
<dbReference type="InterPro" id="IPR010260">
    <property type="entry name" value="AlpA"/>
</dbReference>
<proteinExistence type="predicted"/>
<organism evidence="1 2">
    <name type="scientific">Plasticicumulans lactativorans</name>
    <dbReference type="NCBI Taxonomy" id="1133106"/>
    <lineage>
        <taxon>Bacteria</taxon>
        <taxon>Pseudomonadati</taxon>
        <taxon>Pseudomonadota</taxon>
        <taxon>Gammaproteobacteria</taxon>
        <taxon>Candidatus Competibacteraceae</taxon>
        <taxon>Plasticicumulans</taxon>
    </lineage>
</organism>
<dbReference type="AlphaFoldDB" id="A0A4V2SDE4"/>
<protein>
    <submittedName>
        <fullName evidence="1">AlpA family transcriptional regulator</fullName>
    </submittedName>
</protein>
<dbReference type="Gene3D" id="1.10.238.160">
    <property type="match status" value="1"/>
</dbReference>
<dbReference type="EMBL" id="SLWY01000003">
    <property type="protein sequence ID" value="TCO83087.1"/>
    <property type="molecule type" value="Genomic_DNA"/>
</dbReference>
<evidence type="ECO:0000313" key="1">
    <source>
        <dbReference type="EMBL" id="TCO83087.1"/>
    </source>
</evidence>
<gene>
    <name evidence="1" type="ORF">EV699_103136</name>
</gene>